<dbReference type="OrthoDB" id="9808511at2"/>
<dbReference type="PANTHER" id="PTHR33531">
    <property type="entry name" value="RUBRERYTHRIN SUBFAMILY"/>
    <property type="match status" value="1"/>
</dbReference>
<dbReference type="InterPro" id="IPR012347">
    <property type="entry name" value="Ferritin-like"/>
</dbReference>
<dbReference type="InterPro" id="IPR009078">
    <property type="entry name" value="Ferritin-like_SF"/>
</dbReference>
<reference evidence="2 3" key="1">
    <citation type="journal article" date="2017" name="Genome Announc.">
        <title>Complete Genome Sequences of Two Acetylene-Fermenting Pelobacter acetylenicus Strains.</title>
        <authorList>
            <person name="Sutton J.M."/>
            <person name="Baesman S.M."/>
            <person name="Fierst J.L."/>
            <person name="Poret-Peterson A.T."/>
            <person name="Oremland R.S."/>
            <person name="Dunlap D.S."/>
            <person name="Akob D.M."/>
        </authorList>
    </citation>
    <scope>NUCLEOTIDE SEQUENCE [LARGE SCALE GENOMIC DNA]</scope>
    <source>
        <strain evidence="2 3">DSM 3247</strain>
    </source>
</reference>
<dbReference type="RefSeq" id="WP_072285827.1">
    <property type="nucleotide sequence ID" value="NZ_CP015455.1"/>
</dbReference>
<dbReference type="AlphaFoldDB" id="A0A1L3GDH9"/>
<dbReference type="GO" id="GO:0016491">
    <property type="term" value="F:oxidoreductase activity"/>
    <property type="evidence" value="ECO:0007669"/>
    <property type="project" value="InterPro"/>
</dbReference>
<evidence type="ECO:0000313" key="3">
    <source>
        <dbReference type="Proteomes" id="UP000182264"/>
    </source>
</evidence>
<dbReference type="SUPFAM" id="SSF47240">
    <property type="entry name" value="Ferritin-like"/>
    <property type="match status" value="1"/>
</dbReference>
<evidence type="ECO:0000313" key="2">
    <source>
        <dbReference type="EMBL" id="APG24011.1"/>
    </source>
</evidence>
<dbReference type="GO" id="GO:0046872">
    <property type="term" value="F:metal ion binding"/>
    <property type="evidence" value="ECO:0007669"/>
    <property type="project" value="InterPro"/>
</dbReference>
<dbReference type="Gene3D" id="1.20.1260.10">
    <property type="match status" value="1"/>
</dbReference>
<feature type="domain" description="Rubrerythrin diiron-binding" evidence="1">
    <location>
        <begin position="8"/>
        <end position="147"/>
    </location>
</feature>
<dbReference type="EMBL" id="CP015518">
    <property type="protein sequence ID" value="APG24011.1"/>
    <property type="molecule type" value="Genomic_DNA"/>
</dbReference>
<evidence type="ECO:0000259" key="1">
    <source>
        <dbReference type="Pfam" id="PF02915"/>
    </source>
</evidence>
<dbReference type="CDD" id="cd01045">
    <property type="entry name" value="Ferritin_like_AB"/>
    <property type="match status" value="1"/>
</dbReference>
<organism evidence="2 3">
    <name type="scientific">Syntrophotalea acetylenica</name>
    <name type="common">Pelobacter acetylenicus</name>
    <dbReference type="NCBI Taxonomy" id="29542"/>
    <lineage>
        <taxon>Bacteria</taxon>
        <taxon>Pseudomonadati</taxon>
        <taxon>Thermodesulfobacteriota</taxon>
        <taxon>Desulfuromonadia</taxon>
        <taxon>Desulfuromonadales</taxon>
        <taxon>Syntrophotaleaceae</taxon>
        <taxon>Syntrophotalea</taxon>
    </lineage>
</organism>
<keyword evidence="3" id="KW-1185">Reference proteome</keyword>
<dbReference type="PANTHER" id="PTHR33531:SF10">
    <property type="entry name" value="BLR7895 PROTEIN"/>
    <property type="match status" value="1"/>
</dbReference>
<accession>A0A1L3GDH9</accession>
<sequence length="163" mass="18731">MDILKVYQYALQREHEGKRFFEQNADRLGHAAAVGAFKNLAAEEQKHIDFIENQIEEIKKGGAPSLEMGKALEKEGFFSERAVTEILDQTVLESMVPDLPVLRMAYLIERDFAEFYEHAASQAEGDTKKALSMLAEWERGHESLFKRYHDKAFEEYAQMPWGG</sequence>
<name>A0A1L3GDH9_SYNAC</name>
<protein>
    <recommendedName>
        <fullName evidence="1">Rubrerythrin diiron-binding domain-containing protein</fullName>
    </recommendedName>
</protein>
<dbReference type="Pfam" id="PF02915">
    <property type="entry name" value="Rubrerythrin"/>
    <property type="match status" value="1"/>
</dbReference>
<proteinExistence type="predicted"/>
<dbReference type="InterPro" id="IPR003251">
    <property type="entry name" value="Rr_diiron-bd_dom"/>
</dbReference>
<gene>
    <name evidence="2" type="ORF">A7E75_02470</name>
</gene>
<dbReference type="KEGG" id="pace:A6070_11090"/>
<dbReference type="STRING" id="29542.A6070_11090"/>
<dbReference type="Proteomes" id="UP000182264">
    <property type="component" value="Chromosome"/>
</dbReference>